<dbReference type="Gene3D" id="3.30.980.20">
    <property type="entry name" value="Putative mannosyl-3-phosphoglycerate phosphatase, domain 2"/>
    <property type="match status" value="1"/>
</dbReference>
<dbReference type="Proteomes" id="UP001152651">
    <property type="component" value="Unassembled WGS sequence"/>
</dbReference>
<dbReference type="InterPro" id="IPR023214">
    <property type="entry name" value="HAD_sf"/>
</dbReference>
<proteinExistence type="predicted"/>
<dbReference type="SFLD" id="SFLDG01142">
    <property type="entry name" value="C2.B.2:_Mannosyl-3-phosphoglyc"/>
    <property type="match status" value="1"/>
</dbReference>
<dbReference type="NCBIfam" id="TIGR01486">
    <property type="entry name" value="HAD-SF-IIB-MPGP"/>
    <property type="match status" value="1"/>
</dbReference>
<evidence type="ECO:0000256" key="2">
    <source>
        <dbReference type="ARBA" id="ARBA00022801"/>
    </source>
</evidence>
<keyword evidence="2" id="KW-0378">Hydrolase</keyword>
<dbReference type="InterPro" id="IPR036412">
    <property type="entry name" value="HAD-like_sf"/>
</dbReference>
<dbReference type="RefSeq" id="WP_149462268.1">
    <property type="nucleotide sequence ID" value="NZ_CALSBS010000028.1"/>
</dbReference>
<dbReference type="NCBIfam" id="NF002976">
    <property type="entry name" value="PRK03669.1"/>
    <property type="match status" value="1"/>
</dbReference>
<feature type="domain" description="Sucrose phosphatase-like" evidence="4">
    <location>
        <begin position="7"/>
        <end position="267"/>
    </location>
</feature>
<keyword evidence="3" id="KW-0460">Magnesium</keyword>
<dbReference type="PANTHER" id="PTHR10000:SF8">
    <property type="entry name" value="HAD SUPERFAMILY HYDROLASE-LIKE, TYPE 3"/>
    <property type="match status" value="1"/>
</dbReference>
<evidence type="ECO:0000313" key="6">
    <source>
        <dbReference type="Proteomes" id="UP001152651"/>
    </source>
</evidence>
<dbReference type="InterPro" id="IPR006379">
    <property type="entry name" value="HAD-SF_hydro_IIB"/>
</dbReference>
<protein>
    <submittedName>
        <fullName evidence="5">Mannosyl-3-phosphoglycerate phosphatase-related protein</fullName>
    </submittedName>
</protein>
<dbReference type="CDD" id="cd07507">
    <property type="entry name" value="HAD_Pase"/>
    <property type="match status" value="1"/>
</dbReference>
<evidence type="ECO:0000256" key="1">
    <source>
        <dbReference type="ARBA" id="ARBA00022723"/>
    </source>
</evidence>
<sequence length="270" mass="30554">MFDWQQPLVIFTDLDGTLLDNHTYDWQPAAAWLMRLKQRDVPVVLCSSKTAAEMMLIQKEIGLEGRAFIAENGAVIQLDAKWQDDESWPRIICGATHADILGVLHHLREREGYKFTAISDVDAQVLSEWSGLNDKHAALARLQEASETLIWRDTDERMAAFSATLHQLGLRFIQGARFWHVLDEQSGKAQAVSFLRRRMLQREGHSRLSLGLGDGPNDADLLDSTDYAVVVKSLNREGIHLKNDDPQRVYHTQRQGPSGWDEGLSHFLGD</sequence>
<comment type="caution">
    <text evidence="5">The sequence shown here is derived from an EMBL/GenBank/DDBJ whole genome shotgun (WGS) entry which is preliminary data.</text>
</comment>
<evidence type="ECO:0000313" key="5">
    <source>
        <dbReference type="EMBL" id="CAH6661778.1"/>
    </source>
</evidence>
<dbReference type="Pfam" id="PF05116">
    <property type="entry name" value="S6PP"/>
    <property type="match status" value="1"/>
</dbReference>
<reference evidence="5" key="1">
    <citation type="submission" date="2022-05" db="EMBL/GenBank/DDBJ databases">
        <authorList>
            <person name="Blom J."/>
        </authorList>
    </citation>
    <scope>NUCLEOTIDE SEQUENCE</scope>
    <source>
        <strain evidence="5">Type strain: CPO20170097</strain>
    </source>
</reference>
<organism evidence="5 6">
    <name type="scientific">Pseudocitrobacter vendiensis</name>
    <dbReference type="NCBI Taxonomy" id="2488306"/>
    <lineage>
        <taxon>Bacteria</taxon>
        <taxon>Pseudomonadati</taxon>
        <taxon>Pseudomonadota</taxon>
        <taxon>Gammaproteobacteria</taxon>
        <taxon>Enterobacterales</taxon>
        <taxon>Enterobacteriaceae</taxon>
        <taxon>Pseudocitrobacter</taxon>
    </lineage>
</organism>
<dbReference type="InterPro" id="IPR006381">
    <property type="entry name" value="HAD-SF-IIB-MPGP"/>
</dbReference>
<dbReference type="EMBL" id="CALSBS010000028">
    <property type="protein sequence ID" value="CAH6661778.1"/>
    <property type="molecule type" value="Genomic_DNA"/>
</dbReference>
<evidence type="ECO:0000256" key="3">
    <source>
        <dbReference type="ARBA" id="ARBA00022842"/>
    </source>
</evidence>
<name>A0ABN8TG26_9ENTR</name>
<dbReference type="InterPro" id="IPR006380">
    <property type="entry name" value="SPP-like_dom"/>
</dbReference>
<dbReference type="Gene3D" id="3.40.50.1000">
    <property type="entry name" value="HAD superfamily/HAD-like"/>
    <property type="match status" value="1"/>
</dbReference>
<dbReference type="SFLD" id="SFLDS00003">
    <property type="entry name" value="Haloacid_Dehalogenase"/>
    <property type="match status" value="1"/>
</dbReference>
<keyword evidence="1" id="KW-0479">Metal-binding</keyword>
<dbReference type="SFLD" id="SFLDG01140">
    <property type="entry name" value="C2.B:_Phosphomannomutase_and_P"/>
    <property type="match status" value="1"/>
</dbReference>
<keyword evidence="6" id="KW-1185">Reference proteome</keyword>
<gene>
    <name evidence="5" type="ORF">FBBNIHIM_21950</name>
</gene>
<dbReference type="PANTHER" id="PTHR10000">
    <property type="entry name" value="PHOSPHOSERINE PHOSPHATASE"/>
    <property type="match status" value="1"/>
</dbReference>
<dbReference type="SUPFAM" id="SSF56784">
    <property type="entry name" value="HAD-like"/>
    <property type="match status" value="1"/>
</dbReference>
<evidence type="ECO:0000259" key="4">
    <source>
        <dbReference type="Pfam" id="PF05116"/>
    </source>
</evidence>
<accession>A0ABN8TG26</accession>
<dbReference type="NCBIfam" id="TIGR01484">
    <property type="entry name" value="HAD-SF-IIB"/>
    <property type="match status" value="1"/>
</dbReference>